<dbReference type="Pfam" id="PF13692">
    <property type="entry name" value="Glyco_trans_1_4"/>
    <property type="match status" value="1"/>
</dbReference>
<evidence type="ECO:0000313" key="1">
    <source>
        <dbReference type="EMBL" id="PQB04244.1"/>
    </source>
</evidence>
<dbReference type="Gene3D" id="3.40.50.2000">
    <property type="entry name" value="Glycogen Phosphorylase B"/>
    <property type="match status" value="1"/>
</dbReference>
<evidence type="ECO:0008006" key="3">
    <source>
        <dbReference type="Google" id="ProtNLM"/>
    </source>
</evidence>
<keyword evidence="2" id="KW-1185">Reference proteome</keyword>
<comment type="caution">
    <text evidence="1">The sequence shown here is derived from an EMBL/GenBank/DDBJ whole genome shotgun (WGS) entry which is preliminary data.</text>
</comment>
<gene>
    <name evidence="1" type="ORF">BST85_04495</name>
</gene>
<protein>
    <recommendedName>
        <fullName evidence="3">Glycosyl transferase family 1 domain-containing protein</fullName>
    </recommendedName>
</protein>
<evidence type="ECO:0000313" key="2">
    <source>
        <dbReference type="Proteomes" id="UP000239800"/>
    </source>
</evidence>
<dbReference type="Proteomes" id="UP000239800">
    <property type="component" value="Unassembled WGS sequence"/>
</dbReference>
<dbReference type="AlphaFoldDB" id="A0A2S7KNN7"/>
<name>A0A2S7KNN7_9FLAO</name>
<dbReference type="SUPFAM" id="SSF53756">
    <property type="entry name" value="UDP-Glycosyltransferase/glycogen phosphorylase"/>
    <property type="match status" value="1"/>
</dbReference>
<reference evidence="1 2" key="1">
    <citation type="submission" date="2016-11" db="EMBL/GenBank/DDBJ databases">
        <title>Trade-off between light-utilization and light-protection in marine flavobacteria.</title>
        <authorList>
            <person name="Kumagai Y."/>
        </authorList>
    </citation>
    <scope>NUCLEOTIDE SEQUENCE [LARGE SCALE GENOMIC DNA]</scope>
    <source>
        <strain evidence="1 2">NBRC 107741</strain>
    </source>
</reference>
<proteinExistence type="predicted"/>
<accession>A0A2S7KNN7</accession>
<dbReference type="EMBL" id="MQUB01000001">
    <property type="protein sequence ID" value="PQB04244.1"/>
    <property type="molecule type" value="Genomic_DNA"/>
</dbReference>
<sequence length="358" mass="40890">MTYLQANINSAQYFLKKGYYQFWAEGSRMEDGIWVTSGLSLSPLIEQIKWHQPVLADLRYRSCLPSIRNIVEESGFGPPDIIWTTIPGSSALKKIFPESRLIFHSIDNYEAFQGRSINRLLRVDYKRAERIFVIGEAIKADVISKHKVDSDRITNLGQGVNLSPYQKNLPMPDEYSNMKGPIAVWVGVLKKLDKDYLRTVLKAMSKSDGSVVLIGPKDPDFDVMALKWDNLYLLGSRKAEDVPAYLVHADLGLMIYNRNNQEVYKGQHPLKLYEYAAAGIPVISTWHQEFESLNPPVYLVNDDVDLELLVEQALKSSNELKRDILQFAERNSWQNCMNKALEVMHTVMNLSTNNEVNE</sequence>
<organism evidence="1 2">
    <name type="scientific">Aureitalea marina</name>
    <dbReference type="NCBI Taxonomy" id="930804"/>
    <lineage>
        <taxon>Bacteria</taxon>
        <taxon>Pseudomonadati</taxon>
        <taxon>Bacteroidota</taxon>
        <taxon>Flavobacteriia</taxon>
        <taxon>Flavobacteriales</taxon>
        <taxon>Flavobacteriaceae</taxon>
        <taxon>Aureitalea</taxon>
    </lineage>
</organism>